<protein>
    <submittedName>
        <fullName evidence="2">Fasciclin domain-containing protein</fullName>
    </submittedName>
</protein>
<keyword evidence="3" id="KW-1185">Reference proteome</keyword>
<dbReference type="RefSeq" id="WP_413274318.1">
    <property type="nucleotide sequence ID" value="NZ_JBHFNQ010000220.1"/>
</dbReference>
<sequence length="134" mass="14290">MANILDTAAKSGSFKTLVEAVKVTGLTDTLQGSGPFTIFAPTDEAFEKLPTGTIEKLLSDIPQLTKILTYHIVAGKVMSEDVVKLDKTTTFEGSDLKIHNNGSLMVGDAAIVQSDVEADNGVIHVIDTVLIPQY</sequence>
<reference evidence="2 3" key="1">
    <citation type="submission" date="2024-09" db="EMBL/GenBank/DDBJ databases">
        <title>Floridaenema gen nov. (Aerosakkonemataceae, Aerosakkonematales ord. nov., Cyanobacteria) from benthic tropical and subtropical fresh waters, with the description of four new species.</title>
        <authorList>
            <person name="Moretto J.A."/>
            <person name="Berthold D.E."/>
            <person name="Lefler F.W."/>
            <person name="Huang I.-S."/>
            <person name="Laughinghouse H. IV."/>
        </authorList>
    </citation>
    <scope>NUCLEOTIDE SEQUENCE [LARGE SCALE GENOMIC DNA]</scope>
    <source>
        <strain evidence="2 3">BLCC-F46</strain>
    </source>
</reference>
<dbReference type="Proteomes" id="UP001576774">
    <property type="component" value="Unassembled WGS sequence"/>
</dbReference>
<proteinExistence type="predicted"/>
<organism evidence="2 3">
    <name type="scientific">Floridaenema aerugineum BLCC-F46</name>
    <dbReference type="NCBI Taxonomy" id="3153654"/>
    <lineage>
        <taxon>Bacteria</taxon>
        <taxon>Bacillati</taxon>
        <taxon>Cyanobacteriota</taxon>
        <taxon>Cyanophyceae</taxon>
        <taxon>Oscillatoriophycideae</taxon>
        <taxon>Aerosakkonematales</taxon>
        <taxon>Aerosakkonemataceae</taxon>
        <taxon>Floridanema</taxon>
        <taxon>Floridanema aerugineum</taxon>
    </lineage>
</organism>
<feature type="domain" description="FAS1" evidence="1">
    <location>
        <begin position="1"/>
        <end position="130"/>
    </location>
</feature>
<dbReference type="EMBL" id="JBHFNQ010000220">
    <property type="protein sequence ID" value="MFB2881336.1"/>
    <property type="molecule type" value="Genomic_DNA"/>
</dbReference>
<dbReference type="SUPFAM" id="SSF82153">
    <property type="entry name" value="FAS1 domain"/>
    <property type="match status" value="1"/>
</dbReference>
<dbReference type="InterPro" id="IPR000782">
    <property type="entry name" value="FAS1_domain"/>
</dbReference>
<dbReference type="InterPro" id="IPR050904">
    <property type="entry name" value="Adhesion/Biosynth-related"/>
</dbReference>
<dbReference type="PANTHER" id="PTHR10900">
    <property type="entry name" value="PERIOSTIN-RELATED"/>
    <property type="match status" value="1"/>
</dbReference>
<dbReference type="Pfam" id="PF02469">
    <property type="entry name" value="Fasciclin"/>
    <property type="match status" value="1"/>
</dbReference>
<name>A0ABV4XGG4_9CYAN</name>
<dbReference type="SMART" id="SM00554">
    <property type="entry name" value="FAS1"/>
    <property type="match status" value="1"/>
</dbReference>
<evidence type="ECO:0000313" key="3">
    <source>
        <dbReference type="Proteomes" id="UP001576774"/>
    </source>
</evidence>
<evidence type="ECO:0000259" key="1">
    <source>
        <dbReference type="PROSITE" id="PS50213"/>
    </source>
</evidence>
<dbReference type="PROSITE" id="PS50213">
    <property type="entry name" value="FAS1"/>
    <property type="match status" value="1"/>
</dbReference>
<comment type="caution">
    <text evidence="2">The sequence shown here is derived from an EMBL/GenBank/DDBJ whole genome shotgun (WGS) entry which is preliminary data.</text>
</comment>
<accession>A0ABV4XGG4</accession>
<gene>
    <name evidence="2" type="ORF">ACE1CC_31165</name>
</gene>
<dbReference type="PANTHER" id="PTHR10900:SF77">
    <property type="entry name" value="FI19380P1"/>
    <property type="match status" value="1"/>
</dbReference>
<dbReference type="InterPro" id="IPR036378">
    <property type="entry name" value="FAS1_dom_sf"/>
</dbReference>
<dbReference type="Gene3D" id="2.30.180.10">
    <property type="entry name" value="FAS1 domain"/>
    <property type="match status" value="1"/>
</dbReference>
<evidence type="ECO:0000313" key="2">
    <source>
        <dbReference type="EMBL" id="MFB2881336.1"/>
    </source>
</evidence>